<dbReference type="AlphaFoldDB" id="A0A0T6LRH8"/>
<protein>
    <recommendedName>
        <fullName evidence="3">Lipase</fullName>
    </recommendedName>
</protein>
<dbReference type="Gene3D" id="1.10.260.160">
    <property type="match status" value="1"/>
</dbReference>
<dbReference type="PANTHER" id="PTHR34853">
    <property type="match status" value="1"/>
</dbReference>
<dbReference type="EMBL" id="LLZU01000025">
    <property type="protein sequence ID" value="KRV48396.1"/>
    <property type="molecule type" value="Genomic_DNA"/>
</dbReference>
<dbReference type="SUPFAM" id="SSF53474">
    <property type="entry name" value="alpha/beta-Hydrolases"/>
    <property type="match status" value="1"/>
</dbReference>
<sequence length="378" mass="40398">MVSAEALYTLETPKDVTSQLRGLGFPSDSTRYGVDAYRLVYNTVDAHGSPTTASGLLVLPHDVKGTLVPVSYTHGSELFDKDAPSTDPLGFNAGAPITYASAGFASVAPDYLGMGTGPGTHPWLDVPSGTTASLDMLRAAREFMPRTGSTMGRDVLATGFSQGAETALGLGRALRKGEDPRFRLAALAPVSGAYALRDAQIPAMFSGEVSAKASVVNAAYAYAAFDRTYDVYDEPADVFQQPYADSVEALTEGRHNWQDLAEATPGTLAELLTARGRDLLEHPRGNMAKALWAADNSCEEWSPQVPRRMYFSAGDEQVVNANTRQCLADFASQGVRFPTVDVGLEEWHGSRHFGSNVAATRQIVTWFLSLDSGPGTTS</sequence>
<dbReference type="Proteomes" id="UP000050867">
    <property type="component" value="Unassembled WGS sequence"/>
</dbReference>
<dbReference type="STRING" id="76728.AQ490_25310"/>
<dbReference type="InterPro" id="IPR029058">
    <property type="entry name" value="AB_hydrolase_fold"/>
</dbReference>
<dbReference type="GO" id="GO:0016042">
    <property type="term" value="P:lipid catabolic process"/>
    <property type="evidence" value="ECO:0007669"/>
    <property type="project" value="InterPro"/>
</dbReference>
<dbReference type="PANTHER" id="PTHR34853:SF1">
    <property type="entry name" value="LIPASE 5"/>
    <property type="match status" value="1"/>
</dbReference>
<comment type="caution">
    <text evidence="1">The sequence shown here is derived from an EMBL/GenBank/DDBJ whole genome shotgun (WGS) entry which is preliminary data.</text>
</comment>
<dbReference type="GO" id="GO:0004806">
    <property type="term" value="F:triacylglycerol lipase activity"/>
    <property type="evidence" value="ECO:0007669"/>
    <property type="project" value="InterPro"/>
</dbReference>
<dbReference type="PIRSF" id="PIRSF029171">
    <property type="entry name" value="Esterase_LipA"/>
    <property type="match status" value="1"/>
</dbReference>
<keyword evidence="2" id="KW-1185">Reference proteome</keyword>
<evidence type="ECO:0008006" key="3">
    <source>
        <dbReference type="Google" id="ProtNLM"/>
    </source>
</evidence>
<gene>
    <name evidence="1" type="ORF">AQ490_25310</name>
</gene>
<reference evidence="1 2" key="1">
    <citation type="submission" date="2015-10" db="EMBL/GenBank/DDBJ databases">
        <title>Draft genome sequence of pyrrolomycin-producing Streptomyces vitaminophilus.</title>
        <authorList>
            <person name="Graham D.E."/>
            <person name="Mahan K.M."/>
            <person name="Klingeman D.M."/>
            <person name="Hettich R.L."/>
            <person name="Parry R.J."/>
        </authorList>
    </citation>
    <scope>NUCLEOTIDE SEQUENCE [LARGE SCALE GENOMIC DNA]</scope>
    <source>
        <strain evidence="1 2">ATCC 31673</strain>
    </source>
</reference>
<accession>A0A0T6LRH8</accession>
<evidence type="ECO:0000313" key="1">
    <source>
        <dbReference type="EMBL" id="KRV48396.1"/>
    </source>
</evidence>
<dbReference type="Gene3D" id="3.40.50.1820">
    <property type="entry name" value="alpha/beta hydrolase"/>
    <property type="match status" value="1"/>
</dbReference>
<name>A0A0T6LRH8_WENVI</name>
<dbReference type="eggNOG" id="COG1073">
    <property type="taxonomic scope" value="Bacteria"/>
</dbReference>
<organism evidence="1 2">
    <name type="scientific">Wenjunlia vitaminophila</name>
    <name type="common">Streptomyces vitaminophilus</name>
    <dbReference type="NCBI Taxonomy" id="76728"/>
    <lineage>
        <taxon>Bacteria</taxon>
        <taxon>Bacillati</taxon>
        <taxon>Actinomycetota</taxon>
        <taxon>Actinomycetes</taxon>
        <taxon>Kitasatosporales</taxon>
        <taxon>Streptomycetaceae</taxon>
        <taxon>Wenjunlia</taxon>
    </lineage>
</organism>
<proteinExistence type="predicted"/>
<dbReference type="InterPro" id="IPR005152">
    <property type="entry name" value="Lipase_secreted"/>
</dbReference>
<evidence type="ECO:0000313" key="2">
    <source>
        <dbReference type="Proteomes" id="UP000050867"/>
    </source>
</evidence>